<dbReference type="PANTHER" id="PTHR43661">
    <property type="entry name" value="D-XYLONATE DEHYDRATASE"/>
    <property type="match status" value="1"/>
</dbReference>
<dbReference type="AlphaFoldDB" id="A0A914XSU3"/>
<dbReference type="Pfam" id="PF24877">
    <property type="entry name" value="ILV_EDD_C"/>
    <property type="match status" value="1"/>
</dbReference>
<dbReference type="InterPro" id="IPR042096">
    <property type="entry name" value="Dihydro-acid_dehy_C"/>
</dbReference>
<accession>A0A914XSU3</accession>
<feature type="domain" description="Dihydroxy-acid/6-phosphogluconate dehydratase C-terminal" evidence="1">
    <location>
        <begin position="1"/>
        <end position="116"/>
    </location>
</feature>
<dbReference type="InterPro" id="IPR020558">
    <property type="entry name" value="DiOHA_6PGluconate_deHydtase_CS"/>
</dbReference>
<evidence type="ECO:0000313" key="2">
    <source>
        <dbReference type="Proteomes" id="UP000887577"/>
    </source>
</evidence>
<dbReference type="Proteomes" id="UP000887577">
    <property type="component" value="Unplaced"/>
</dbReference>
<name>A0A914XSU3_9BILA</name>
<dbReference type="PROSITE" id="PS00887">
    <property type="entry name" value="ILVD_EDD_2"/>
    <property type="match status" value="1"/>
</dbReference>
<dbReference type="SUPFAM" id="SSF52016">
    <property type="entry name" value="LeuD/IlvD-like"/>
    <property type="match status" value="1"/>
</dbReference>
<dbReference type="GO" id="GO:0016836">
    <property type="term" value="F:hydro-lyase activity"/>
    <property type="evidence" value="ECO:0007669"/>
    <property type="project" value="TreeGrafter"/>
</dbReference>
<keyword evidence="2" id="KW-1185">Reference proteome</keyword>
<dbReference type="WBParaSite" id="PSU_v2.g10032.t1">
    <property type="protein sequence ID" value="PSU_v2.g10032.t1"/>
    <property type="gene ID" value="PSU_v2.g10032"/>
</dbReference>
<proteinExistence type="predicted"/>
<evidence type="ECO:0000313" key="3">
    <source>
        <dbReference type="WBParaSite" id="PSU_v2.g10032.t1"/>
    </source>
</evidence>
<dbReference type="PANTHER" id="PTHR43661:SF3">
    <property type="entry name" value="D-XYLONATE DEHYDRATASE YAGF-RELATED"/>
    <property type="match status" value="1"/>
</dbReference>
<dbReference type="Gene3D" id="3.50.30.80">
    <property type="entry name" value="IlvD/EDD C-terminal domain-like"/>
    <property type="match status" value="1"/>
</dbReference>
<protein>
    <submittedName>
        <fullName evidence="3">Dihydroxy-acid dehydratase</fullName>
    </submittedName>
</protein>
<evidence type="ECO:0000259" key="1">
    <source>
        <dbReference type="Pfam" id="PF24877"/>
    </source>
</evidence>
<dbReference type="GO" id="GO:0005829">
    <property type="term" value="C:cytosol"/>
    <property type="evidence" value="ECO:0007669"/>
    <property type="project" value="TreeGrafter"/>
</dbReference>
<sequence>MLYPTSFLKSMGLGKACALITDGRFSGGTSGLSIGHVSPEAASGGSIGLIEDGDLIAIDIPNRGIQLQVSDAELAARREAQEARGDKAWTPKNRERQVSFALRAYASLATSADKGAVRDKSKLGG</sequence>
<reference evidence="3" key="1">
    <citation type="submission" date="2022-11" db="UniProtKB">
        <authorList>
            <consortium name="WormBaseParasite"/>
        </authorList>
    </citation>
    <scope>IDENTIFICATION</scope>
</reference>
<dbReference type="InterPro" id="IPR056740">
    <property type="entry name" value="ILV_EDD_C"/>
</dbReference>
<organism evidence="2 3">
    <name type="scientific">Panagrolaimus superbus</name>
    <dbReference type="NCBI Taxonomy" id="310955"/>
    <lineage>
        <taxon>Eukaryota</taxon>
        <taxon>Metazoa</taxon>
        <taxon>Ecdysozoa</taxon>
        <taxon>Nematoda</taxon>
        <taxon>Chromadorea</taxon>
        <taxon>Rhabditida</taxon>
        <taxon>Tylenchina</taxon>
        <taxon>Panagrolaimomorpha</taxon>
        <taxon>Panagrolaimoidea</taxon>
        <taxon>Panagrolaimidae</taxon>
        <taxon>Panagrolaimus</taxon>
    </lineage>
</organism>